<dbReference type="EMBL" id="FR824083">
    <property type="protein sequence ID" value="CCA17627.1"/>
    <property type="molecule type" value="Genomic_DNA"/>
</dbReference>
<protein>
    <submittedName>
        <fullName evidence="9">AlNc14C38G3286 protein</fullName>
    </submittedName>
</protein>
<evidence type="ECO:0000256" key="5">
    <source>
        <dbReference type="ARBA" id="ARBA00023136"/>
    </source>
</evidence>
<keyword evidence="2" id="KW-0999">Mitochondrion inner membrane</keyword>
<dbReference type="SUPFAM" id="SSF81411">
    <property type="entry name" value="Mitochondrial cytochrome c oxidase subunit VIa"/>
    <property type="match status" value="1"/>
</dbReference>
<comment type="subcellular location">
    <subcellularLocation>
        <location evidence="1">Mitochondrion inner membrane</location>
    </subcellularLocation>
</comment>
<dbReference type="GO" id="GO:0006123">
    <property type="term" value="P:mitochondrial electron transport, cytochrome c to oxygen"/>
    <property type="evidence" value="ECO:0007669"/>
    <property type="project" value="TreeGrafter"/>
</dbReference>
<feature type="region of interest" description="Disordered" evidence="7">
    <location>
        <begin position="1"/>
        <end position="30"/>
    </location>
</feature>
<dbReference type="GO" id="GO:0030234">
    <property type="term" value="F:enzyme regulator activity"/>
    <property type="evidence" value="ECO:0007669"/>
    <property type="project" value="TreeGrafter"/>
</dbReference>
<reference evidence="9" key="2">
    <citation type="submission" date="2011-02" db="EMBL/GenBank/DDBJ databases">
        <authorList>
            <person name="MacLean D."/>
        </authorList>
    </citation>
    <scope>NUCLEOTIDE SEQUENCE</scope>
</reference>
<reference evidence="9" key="1">
    <citation type="journal article" date="2011" name="PLoS Biol.">
        <title>Gene gain and loss during evolution of obligate parasitism in the white rust pathogen of Arabidopsis thaliana.</title>
        <authorList>
            <person name="Kemen E."/>
            <person name="Gardiner A."/>
            <person name="Schultz-Larsen T."/>
            <person name="Kemen A.C."/>
            <person name="Balmuth A.L."/>
            <person name="Robert-Seilaniantz A."/>
            <person name="Bailey K."/>
            <person name="Holub E."/>
            <person name="Studholme D.J."/>
            <person name="Maclean D."/>
            <person name="Jones J.D."/>
        </authorList>
    </citation>
    <scope>NUCLEOTIDE SEQUENCE</scope>
</reference>
<dbReference type="PANTHER" id="PTHR11504:SF0">
    <property type="entry name" value="CYTOCHROME C OXIDASE SUBUNIT"/>
    <property type="match status" value="1"/>
</dbReference>
<keyword evidence="8" id="KW-0812">Transmembrane</keyword>
<dbReference type="GO" id="GO:0005743">
    <property type="term" value="C:mitochondrial inner membrane"/>
    <property type="evidence" value="ECO:0007669"/>
    <property type="project" value="UniProtKB-SubCell"/>
</dbReference>
<evidence type="ECO:0000256" key="1">
    <source>
        <dbReference type="ARBA" id="ARBA00004273"/>
    </source>
</evidence>
<dbReference type="InterPro" id="IPR001349">
    <property type="entry name" value="Cyt_c_oxidase_su6a"/>
</dbReference>
<organism evidence="9">
    <name type="scientific">Albugo laibachii Nc14</name>
    <dbReference type="NCBI Taxonomy" id="890382"/>
    <lineage>
        <taxon>Eukaryota</taxon>
        <taxon>Sar</taxon>
        <taxon>Stramenopiles</taxon>
        <taxon>Oomycota</taxon>
        <taxon>Peronosporomycetes</taxon>
        <taxon>Albuginales</taxon>
        <taxon>Albuginaceae</taxon>
        <taxon>Albugo</taxon>
    </lineage>
</organism>
<evidence type="ECO:0000256" key="7">
    <source>
        <dbReference type="SAM" id="MobiDB-lite"/>
    </source>
</evidence>
<gene>
    <name evidence="9" type="primary">AlNc14C38G3286</name>
    <name evidence="9" type="ORF">ALNC14_037700</name>
</gene>
<evidence type="ECO:0000256" key="4">
    <source>
        <dbReference type="ARBA" id="ARBA00023128"/>
    </source>
</evidence>
<dbReference type="AlphaFoldDB" id="F0W916"/>
<comment type="similarity">
    <text evidence="6">Belongs to the cytochrome c oxidase subunit 6A family.</text>
</comment>
<sequence>MSILRKTNRILTKSNTSGARQMSSATEHEAEEQMNLWKRISWGMIAFTGVFTVGTVISHLGEHHDHDDDEEKPAYAYLKMRNKPFPWKLSDCDFFDLECKRKAKMLSKD</sequence>
<dbReference type="Pfam" id="PF02046">
    <property type="entry name" value="COX6A"/>
    <property type="match status" value="1"/>
</dbReference>
<keyword evidence="3" id="KW-0809">Transit peptide</keyword>
<keyword evidence="4" id="KW-0496">Mitochondrion</keyword>
<evidence type="ECO:0000256" key="8">
    <source>
        <dbReference type="SAM" id="Phobius"/>
    </source>
</evidence>
<name>F0W916_9STRA</name>
<accession>F0W916</accession>
<proteinExistence type="inferred from homology"/>
<keyword evidence="5 8" id="KW-0472">Membrane</keyword>
<keyword evidence="8" id="KW-1133">Transmembrane helix</keyword>
<feature type="transmembrane region" description="Helical" evidence="8">
    <location>
        <begin position="40"/>
        <end position="60"/>
    </location>
</feature>
<evidence type="ECO:0000256" key="6">
    <source>
        <dbReference type="RuleBase" id="RU004396"/>
    </source>
</evidence>
<dbReference type="HOGENOM" id="CLU_174382_0_0_1"/>
<evidence type="ECO:0000256" key="2">
    <source>
        <dbReference type="ARBA" id="ARBA00022792"/>
    </source>
</evidence>
<feature type="compositionally biased region" description="Polar residues" evidence="7">
    <location>
        <begin position="9"/>
        <end position="25"/>
    </location>
</feature>
<dbReference type="PANTHER" id="PTHR11504">
    <property type="entry name" value="CYTOCHROME C OXIDASE POLYPEPTIDE VIA"/>
    <property type="match status" value="1"/>
</dbReference>
<dbReference type="Gene3D" id="4.10.95.10">
    <property type="entry name" value="Cytochrome c oxidase, subunit VIa"/>
    <property type="match status" value="1"/>
</dbReference>
<evidence type="ECO:0000313" key="9">
    <source>
        <dbReference type="EMBL" id="CCA17627.1"/>
    </source>
</evidence>
<dbReference type="InterPro" id="IPR036418">
    <property type="entry name" value="Cyt_c_oxidase_su6a_sf"/>
</dbReference>
<evidence type="ECO:0000256" key="3">
    <source>
        <dbReference type="ARBA" id="ARBA00022946"/>
    </source>
</evidence>